<feature type="compositionally biased region" description="Acidic residues" evidence="1">
    <location>
        <begin position="104"/>
        <end position="124"/>
    </location>
</feature>
<feature type="compositionally biased region" description="Acidic residues" evidence="1">
    <location>
        <begin position="309"/>
        <end position="320"/>
    </location>
</feature>
<accession>A0AAD7MVX1</accession>
<feature type="region of interest" description="Disordered" evidence="1">
    <location>
        <begin position="160"/>
        <end position="266"/>
    </location>
</feature>
<feature type="region of interest" description="Disordered" evidence="1">
    <location>
        <begin position="296"/>
        <end position="491"/>
    </location>
</feature>
<feature type="region of interest" description="Disordered" evidence="1">
    <location>
        <begin position="829"/>
        <end position="902"/>
    </location>
</feature>
<feature type="compositionally biased region" description="Basic and acidic residues" evidence="1">
    <location>
        <begin position="179"/>
        <end position="209"/>
    </location>
</feature>
<feature type="compositionally biased region" description="Acidic residues" evidence="1">
    <location>
        <begin position="214"/>
        <end position="228"/>
    </location>
</feature>
<proteinExistence type="predicted"/>
<evidence type="ECO:0000313" key="2">
    <source>
        <dbReference type="EMBL" id="KAJ7735373.1"/>
    </source>
</evidence>
<feature type="compositionally biased region" description="Polar residues" evidence="1">
    <location>
        <begin position="856"/>
        <end position="874"/>
    </location>
</feature>
<feature type="compositionally biased region" description="Low complexity" evidence="1">
    <location>
        <begin position="436"/>
        <end position="448"/>
    </location>
</feature>
<organism evidence="2 3">
    <name type="scientific">Mycena maculata</name>
    <dbReference type="NCBI Taxonomy" id="230809"/>
    <lineage>
        <taxon>Eukaryota</taxon>
        <taxon>Fungi</taxon>
        <taxon>Dikarya</taxon>
        <taxon>Basidiomycota</taxon>
        <taxon>Agaricomycotina</taxon>
        <taxon>Agaricomycetes</taxon>
        <taxon>Agaricomycetidae</taxon>
        <taxon>Agaricales</taxon>
        <taxon>Marasmiineae</taxon>
        <taxon>Mycenaceae</taxon>
        <taxon>Mycena</taxon>
    </lineage>
</organism>
<dbReference type="Proteomes" id="UP001215280">
    <property type="component" value="Unassembled WGS sequence"/>
</dbReference>
<feature type="compositionally biased region" description="Basic and acidic residues" evidence="1">
    <location>
        <begin position="229"/>
        <end position="258"/>
    </location>
</feature>
<feature type="compositionally biased region" description="Polar residues" evidence="1">
    <location>
        <begin position="886"/>
        <end position="902"/>
    </location>
</feature>
<feature type="compositionally biased region" description="Basic and acidic residues" evidence="1">
    <location>
        <begin position="417"/>
        <end position="428"/>
    </location>
</feature>
<reference evidence="2" key="1">
    <citation type="submission" date="2023-03" db="EMBL/GenBank/DDBJ databases">
        <title>Massive genome expansion in bonnet fungi (Mycena s.s.) driven by repeated elements and novel gene families across ecological guilds.</title>
        <authorList>
            <consortium name="Lawrence Berkeley National Laboratory"/>
            <person name="Harder C.B."/>
            <person name="Miyauchi S."/>
            <person name="Viragh M."/>
            <person name="Kuo A."/>
            <person name="Thoen E."/>
            <person name="Andreopoulos B."/>
            <person name="Lu D."/>
            <person name="Skrede I."/>
            <person name="Drula E."/>
            <person name="Henrissat B."/>
            <person name="Morin E."/>
            <person name="Kohler A."/>
            <person name="Barry K."/>
            <person name="LaButti K."/>
            <person name="Morin E."/>
            <person name="Salamov A."/>
            <person name="Lipzen A."/>
            <person name="Mereny Z."/>
            <person name="Hegedus B."/>
            <person name="Baldrian P."/>
            <person name="Stursova M."/>
            <person name="Weitz H."/>
            <person name="Taylor A."/>
            <person name="Grigoriev I.V."/>
            <person name="Nagy L.G."/>
            <person name="Martin F."/>
            <person name="Kauserud H."/>
        </authorList>
    </citation>
    <scope>NUCLEOTIDE SEQUENCE</scope>
    <source>
        <strain evidence="2">CBHHK188m</strain>
    </source>
</reference>
<dbReference type="AlphaFoldDB" id="A0AAD7MVX1"/>
<keyword evidence="3" id="KW-1185">Reference proteome</keyword>
<evidence type="ECO:0000256" key="1">
    <source>
        <dbReference type="SAM" id="MobiDB-lite"/>
    </source>
</evidence>
<feature type="compositionally biased region" description="Basic and acidic residues" evidence="1">
    <location>
        <begin position="74"/>
        <end position="94"/>
    </location>
</feature>
<protein>
    <submittedName>
        <fullName evidence="2">Uncharacterized protein</fullName>
    </submittedName>
</protein>
<comment type="caution">
    <text evidence="2">The sequence shown here is derived from an EMBL/GenBank/DDBJ whole genome shotgun (WGS) entry which is preliminary data.</text>
</comment>
<feature type="compositionally biased region" description="Acidic residues" evidence="1">
    <location>
        <begin position="166"/>
        <end position="178"/>
    </location>
</feature>
<name>A0AAD7MVX1_9AGAR</name>
<feature type="compositionally biased region" description="Basic and acidic residues" evidence="1">
    <location>
        <begin position="125"/>
        <end position="137"/>
    </location>
</feature>
<dbReference type="EMBL" id="JARJLG010000155">
    <property type="protein sequence ID" value="KAJ7735373.1"/>
    <property type="molecule type" value="Genomic_DNA"/>
</dbReference>
<feature type="region of interest" description="Disordered" evidence="1">
    <location>
        <begin position="1"/>
        <end position="137"/>
    </location>
</feature>
<gene>
    <name evidence="2" type="ORF">DFH07DRAFT_967185</name>
</gene>
<feature type="compositionally biased region" description="Basic residues" evidence="1">
    <location>
        <begin position="59"/>
        <end position="73"/>
    </location>
</feature>
<sequence length="965" mass="105758">MSAPQPCRSARHLAAVPEVTPSEAEVVRRHAEQPEPAPPVKPRKKAVQANSGKDPAAPARKRQLPKKKSKVKHKAAEETDADPRPEATEARIDALEDGANADGAGEDECSEDAQEEGANEEEICEHEFHKDEPERHSHAGVVHEAYQPASLYMTLISLKDESTADAQEEGANEDDMREDEVRKDAPEERAHARVIHEEEVRTDAPEEGAHASVVDEDESTADAQEEGANEDKICEHKFRKDKPEPRGHAGVVHEDESSKNVPVPPAGAPCAATRPLPATAAVGAILSSEALAFFSAGRTGGHQPQPSAEPEDMDGSDTDDAPAAGLNAVVATHRDNPLNRFKPPGFTPRDRPAKPHQFIAASTTKVKDGEDGYSSDDGSDYGITEAATQKEKEGHNRLARHQTFVSLIEDCEEQDERDTRAMEEEMANRGRKRGKLGASRSRSSAKKAGPLRGEDSEDSEGGDSSQDGNGSEDEETRQRNGPLSKEHRKQPLAAYAEWQGFVTEMSKVTGKKESTLYKAVSQDPTRGRTVNSWNTFQAKFRIENRQPKTTAYKRLFEELPEDERSDPATQCAIVKPTIDWYSEKTSVVMDARKEKGGSLAMLNKVVQPFIRQSTLAHQNNNVDVFGFRIDTYSEQAVIWGGSPNFLSVHDTYLPAIKVKLVDVKAIMIDMENREEAASAAAPQPIAISFGKDLVLLERERKSKTPMPTDLKMSWKWADLAVRLQVHIENWPEELKSTFPSASFTVSTIKGTTTNKAFQTMLEDLENRYREKEGAEGGMNIVSWTDDEIQLDDDDTDVAEVPIVMCSDRTTLLYASASKKLLKRLGGAKGKGKAKAVGGNKSDEGPEEDEGEDDTVHNATATNSGKAGSKRQSAAGNDLLPVKHQHTGQPQASTSRFQPATSTSTSAMFTQVMRFWYIKGEITSGHTGLHGEVGNGKWIVLPAPYEPNILEDEPTSVFYHSVLGLY</sequence>
<evidence type="ECO:0000313" key="3">
    <source>
        <dbReference type="Proteomes" id="UP001215280"/>
    </source>
</evidence>